<feature type="domain" description="Cation/H+ exchanger transmembrane" evidence="12">
    <location>
        <begin position="36"/>
        <end position="425"/>
    </location>
</feature>
<evidence type="ECO:0000256" key="4">
    <source>
        <dbReference type="ARBA" id="ARBA00022538"/>
    </source>
</evidence>
<feature type="transmembrane region" description="Helical" evidence="11">
    <location>
        <begin position="84"/>
        <end position="106"/>
    </location>
</feature>
<feature type="transmembrane region" description="Helical" evidence="11">
    <location>
        <begin position="266"/>
        <end position="299"/>
    </location>
</feature>
<evidence type="ECO:0000256" key="1">
    <source>
        <dbReference type="ARBA" id="ARBA00004141"/>
    </source>
</evidence>
<evidence type="ECO:0000256" key="5">
    <source>
        <dbReference type="ARBA" id="ARBA00022692"/>
    </source>
</evidence>
<evidence type="ECO:0000259" key="14">
    <source>
        <dbReference type="Pfam" id="PF23259"/>
    </source>
</evidence>
<keyword evidence="6" id="KW-0630">Potassium</keyword>
<evidence type="ECO:0000256" key="8">
    <source>
        <dbReference type="ARBA" id="ARBA00023065"/>
    </source>
</evidence>
<evidence type="ECO:0000256" key="7">
    <source>
        <dbReference type="ARBA" id="ARBA00022989"/>
    </source>
</evidence>
<evidence type="ECO:0000313" key="16">
    <source>
        <dbReference type="Proteomes" id="UP000298416"/>
    </source>
</evidence>
<evidence type="ECO:0000259" key="13">
    <source>
        <dbReference type="Pfam" id="PF23256"/>
    </source>
</evidence>
<dbReference type="FunFam" id="1.20.1530.20:FF:000003">
    <property type="entry name" value="Cation/H(+) antiporter 15"/>
    <property type="match status" value="1"/>
</dbReference>
<reference evidence="15" key="1">
    <citation type="submission" date="2018-01" db="EMBL/GenBank/DDBJ databases">
        <authorList>
            <person name="Mao J.F."/>
        </authorList>
    </citation>
    <scope>NUCLEOTIDE SEQUENCE</scope>
    <source>
        <strain evidence="15">Huo1</strain>
        <tissue evidence="15">Leaf</tissue>
    </source>
</reference>
<protein>
    <recommendedName>
        <fullName evidence="17">Monovalent cation:H+ antiporter-2, CPA2 family</fullName>
    </recommendedName>
</protein>
<keyword evidence="5 11" id="KW-0812">Transmembrane</keyword>
<dbReference type="OrthoDB" id="2687058at2759"/>
<dbReference type="GO" id="GO:0012505">
    <property type="term" value="C:endomembrane system"/>
    <property type="evidence" value="ECO:0007669"/>
    <property type="project" value="TreeGrafter"/>
</dbReference>
<gene>
    <name evidence="15" type="ORF">SASPL_138345</name>
</gene>
<comment type="similarity">
    <text evidence="10">Belongs to the monovalent cation:proton antiporter 2 (CPA2) transporter (TC 2.A.37) family. CHX (TC 2.A.37.4) subfamily.</text>
</comment>
<comment type="caution">
    <text evidence="15">The sequence shown here is derived from an EMBL/GenBank/DDBJ whole genome shotgun (WGS) entry which is preliminary data.</text>
</comment>
<feature type="domain" description="Cation/H(+) antiporter C-terminal" evidence="14">
    <location>
        <begin position="630"/>
        <end position="765"/>
    </location>
</feature>
<dbReference type="Pfam" id="PF23259">
    <property type="entry name" value="CHX17_C"/>
    <property type="match status" value="1"/>
</dbReference>
<accession>A0A8X8ZEA4</accession>
<feature type="transmembrane region" description="Helical" evidence="11">
    <location>
        <begin position="154"/>
        <end position="178"/>
    </location>
</feature>
<evidence type="ECO:0000256" key="10">
    <source>
        <dbReference type="ARBA" id="ARBA00038341"/>
    </source>
</evidence>
<keyword evidence="4" id="KW-0633">Potassium transport</keyword>
<evidence type="ECO:0000256" key="11">
    <source>
        <dbReference type="SAM" id="Phobius"/>
    </source>
</evidence>
<dbReference type="EMBL" id="PNBA02000014">
    <property type="protein sequence ID" value="KAG6401488.1"/>
    <property type="molecule type" value="Genomic_DNA"/>
</dbReference>
<dbReference type="GO" id="GO:0006813">
    <property type="term" value="P:potassium ion transport"/>
    <property type="evidence" value="ECO:0007669"/>
    <property type="project" value="UniProtKB-KW"/>
</dbReference>
<dbReference type="InterPro" id="IPR006153">
    <property type="entry name" value="Cation/H_exchanger_TM"/>
</dbReference>
<evidence type="ECO:0000256" key="6">
    <source>
        <dbReference type="ARBA" id="ARBA00022958"/>
    </source>
</evidence>
<keyword evidence="16" id="KW-1185">Reference proteome</keyword>
<evidence type="ECO:0000256" key="3">
    <source>
        <dbReference type="ARBA" id="ARBA00022449"/>
    </source>
</evidence>
<keyword evidence="2" id="KW-0813">Transport</keyword>
<dbReference type="GO" id="GO:0006885">
    <property type="term" value="P:regulation of pH"/>
    <property type="evidence" value="ECO:0007669"/>
    <property type="project" value="TreeGrafter"/>
</dbReference>
<feature type="transmembrane region" description="Helical" evidence="11">
    <location>
        <begin position="24"/>
        <end position="43"/>
    </location>
</feature>
<dbReference type="PANTHER" id="PTHR32468:SF0">
    <property type="entry name" value="K(+)_H(+) ANTIPORTER 1"/>
    <property type="match status" value="1"/>
</dbReference>
<proteinExistence type="inferred from homology"/>
<feature type="transmembrane region" description="Helical" evidence="11">
    <location>
        <begin position="410"/>
        <end position="432"/>
    </location>
</feature>
<dbReference type="InterPro" id="IPR057290">
    <property type="entry name" value="CHX17_C"/>
</dbReference>
<dbReference type="Pfam" id="PF23256">
    <property type="entry name" value="CHX17_2nd"/>
    <property type="match status" value="1"/>
</dbReference>
<sequence length="792" mass="84547">MAVNVRSIKTSSNGVWQGDNPLDFALPLLILQTTLIIAVCRLLAVFLKPLRQPQVIAEMLGGILLGPSLFGRNEQYMHRIFPKWGAPILESVASFGLLFFLFLVGLELDLSSIRRSGWRATAIAAAGILATFVLGVGVAFVFRREIDGADEVGFATYLLFMAVALSITAFPVLARVLAELKLLTTRVGETAMAAAALNDVAAWISLALAVALAGNGGDGPKKSPLISVWVLLSGVAFVTFMMVVIKPAMKWVERRSSSRRGTAEDEAYICLTLVGVLVAGLITDLIGLHSIFGAFVFGLTIPKGGDLAVRLMARIEDFVSGLLLPLYFASSGLKTDVTKIQGVEAWGLLALVITAACAGKIIGTFVAARMCKIPARESITLGVLMNTKGLVELIVLNIGKEKKVLNEEAFAILVLMALVTTFLTTPAVIAIYQPGHAATVHRCLQSASAAELRILACIHSPANIPSLVNLTESTRSADKSSRLKVYVMHLVELTERSSSIIMVRRFTKNGFPLINRLRRAGTHLADRAAAAFQAYSSLGRVSIRPATAVSALATMHEDICHVAEEKAVAMIVLPFHKQWVEIDGDDVVETVGHRWSGVAQRVLKEAPCTVAVLVDRGYGAAATNSTAVQNVCVLFFGGTDDVEALELGGRMAEHPAVKVAVISFTNIGSGNIIAPKFKENDEAAVAKFIHRMEGRVELIEKTAIKIVDEVIEIGRDGGYDLIIVGKGVPCSSTIAAAEHPELGPIGNILASSYQGVTASVLVVQRPITEELSLSKRPMDGGGGGHVQKLNLV</sequence>
<feature type="transmembrane region" description="Helical" evidence="11">
    <location>
        <begin position="190"/>
        <end position="214"/>
    </location>
</feature>
<dbReference type="Gene3D" id="1.20.1530.20">
    <property type="match status" value="1"/>
</dbReference>
<keyword evidence="3" id="KW-0050">Antiport</keyword>
<evidence type="ECO:0000256" key="2">
    <source>
        <dbReference type="ARBA" id="ARBA00022448"/>
    </source>
</evidence>
<keyword evidence="7 11" id="KW-1133">Transmembrane helix</keyword>
<organism evidence="15">
    <name type="scientific">Salvia splendens</name>
    <name type="common">Scarlet sage</name>
    <dbReference type="NCBI Taxonomy" id="180675"/>
    <lineage>
        <taxon>Eukaryota</taxon>
        <taxon>Viridiplantae</taxon>
        <taxon>Streptophyta</taxon>
        <taxon>Embryophyta</taxon>
        <taxon>Tracheophyta</taxon>
        <taxon>Spermatophyta</taxon>
        <taxon>Magnoliopsida</taxon>
        <taxon>eudicotyledons</taxon>
        <taxon>Gunneridae</taxon>
        <taxon>Pentapetalae</taxon>
        <taxon>asterids</taxon>
        <taxon>lamiids</taxon>
        <taxon>Lamiales</taxon>
        <taxon>Lamiaceae</taxon>
        <taxon>Nepetoideae</taxon>
        <taxon>Mentheae</taxon>
        <taxon>Salviinae</taxon>
        <taxon>Salvia</taxon>
        <taxon>Salvia subgen. Calosphace</taxon>
        <taxon>core Calosphace</taxon>
    </lineage>
</organism>
<feature type="transmembrane region" description="Helical" evidence="11">
    <location>
        <begin position="118"/>
        <end position="142"/>
    </location>
</feature>
<dbReference type="GO" id="GO:1902600">
    <property type="term" value="P:proton transmembrane transport"/>
    <property type="evidence" value="ECO:0007669"/>
    <property type="project" value="InterPro"/>
</dbReference>
<feature type="transmembrane region" description="Helical" evidence="11">
    <location>
        <begin position="226"/>
        <end position="245"/>
    </location>
</feature>
<evidence type="ECO:0008006" key="17">
    <source>
        <dbReference type="Google" id="ProtNLM"/>
    </source>
</evidence>
<dbReference type="Gene3D" id="3.40.50.12370">
    <property type="match status" value="1"/>
</dbReference>
<dbReference type="GO" id="GO:0015297">
    <property type="term" value="F:antiporter activity"/>
    <property type="evidence" value="ECO:0007669"/>
    <property type="project" value="UniProtKB-KW"/>
</dbReference>
<feature type="transmembrane region" description="Helical" evidence="11">
    <location>
        <begin position="55"/>
        <end position="72"/>
    </location>
</feature>
<dbReference type="Pfam" id="PF00999">
    <property type="entry name" value="Na_H_Exchanger"/>
    <property type="match status" value="1"/>
</dbReference>
<dbReference type="Proteomes" id="UP000298416">
    <property type="component" value="Unassembled WGS sequence"/>
</dbReference>
<feature type="transmembrane region" description="Helical" evidence="11">
    <location>
        <begin position="345"/>
        <end position="367"/>
    </location>
</feature>
<keyword evidence="9 11" id="KW-0472">Membrane</keyword>
<evidence type="ECO:0000259" key="12">
    <source>
        <dbReference type="Pfam" id="PF00999"/>
    </source>
</evidence>
<evidence type="ECO:0000313" key="15">
    <source>
        <dbReference type="EMBL" id="KAG6401488.1"/>
    </source>
</evidence>
<evidence type="ECO:0000256" key="9">
    <source>
        <dbReference type="ARBA" id="ARBA00023136"/>
    </source>
</evidence>
<dbReference type="InterPro" id="IPR050794">
    <property type="entry name" value="CPA2_transporter"/>
</dbReference>
<dbReference type="PANTHER" id="PTHR32468">
    <property type="entry name" value="CATION/H + ANTIPORTER"/>
    <property type="match status" value="1"/>
</dbReference>
<name>A0A8X8ZEA4_SALSN</name>
<keyword evidence="8" id="KW-0406">Ion transport</keyword>
<comment type="subcellular location">
    <subcellularLocation>
        <location evidence="1">Membrane</location>
        <topology evidence="1">Multi-pass membrane protein</topology>
    </subcellularLocation>
</comment>
<dbReference type="InterPro" id="IPR038770">
    <property type="entry name" value="Na+/solute_symporter_sf"/>
</dbReference>
<dbReference type="GO" id="GO:0016020">
    <property type="term" value="C:membrane"/>
    <property type="evidence" value="ECO:0007669"/>
    <property type="project" value="UniProtKB-SubCell"/>
</dbReference>
<reference evidence="15" key="2">
    <citation type="submission" date="2020-08" db="EMBL/GenBank/DDBJ databases">
        <title>Plant Genome Project.</title>
        <authorList>
            <person name="Zhang R.-G."/>
        </authorList>
    </citation>
    <scope>NUCLEOTIDE SEQUENCE</scope>
    <source>
        <strain evidence="15">Huo1</strain>
        <tissue evidence="15">Leaf</tissue>
    </source>
</reference>
<feature type="domain" description="Cation/H(+) antiporter central" evidence="13">
    <location>
        <begin position="482"/>
        <end position="625"/>
    </location>
</feature>
<dbReference type="AlphaFoldDB" id="A0A8X8ZEA4"/>
<dbReference type="InterPro" id="IPR057291">
    <property type="entry name" value="CHX17_2nd"/>
</dbReference>